<dbReference type="GO" id="GO:0003824">
    <property type="term" value="F:catalytic activity"/>
    <property type="evidence" value="ECO:0007669"/>
    <property type="project" value="InterPro"/>
</dbReference>
<evidence type="ECO:0000313" key="3">
    <source>
        <dbReference type="Proteomes" id="UP000367750"/>
    </source>
</evidence>
<dbReference type="SUPFAM" id="SSF50800">
    <property type="entry name" value="PK beta-barrel domain-like"/>
    <property type="match status" value="1"/>
</dbReference>
<dbReference type="GO" id="GO:0030170">
    <property type="term" value="F:pyridoxal phosphate binding"/>
    <property type="evidence" value="ECO:0007669"/>
    <property type="project" value="InterPro"/>
</dbReference>
<proteinExistence type="predicted"/>
<dbReference type="Pfam" id="PF03476">
    <property type="entry name" value="MOSC_N"/>
    <property type="match status" value="1"/>
</dbReference>
<feature type="domain" description="MOSC" evidence="1">
    <location>
        <begin position="99"/>
        <end position="240"/>
    </location>
</feature>
<dbReference type="InterPro" id="IPR005302">
    <property type="entry name" value="MoCF_Sase_C"/>
</dbReference>
<organism evidence="2 3">
    <name type="scientific">Paenibacillus spiritus</name>
    <dbReference type="NCBI Taxonomy" id="2496557"/>
    <lineage>
        <taxon>Bacteria</taxon>
        <taxon>Bacillati</taxon>
        <taxon>Bacillota</taxon>
        <taxon>Bacilli</taxon>
        <taxon>Bacillales</taxon>
        <taxon>Paenibacillaceae</taxon>
        <taxon>Paenibacillus</taxon>
    </lineage>
</organism>
<evidence type="ECO:0000259" key="1">
    <source>
        <dbReference type="PROSITE" id="PS51340"/>
    </source>
</evidence>
<sequence length="240" mass="27220">MELTKTRLGTVREIRRYPVKSFGGEALEACMVEETGLEGDRICAFYDESREGWQRFITARALPDMLAYEARYADGEVWIQTPDGRVLEWGPRLLEEIQRKSRAAVTLSGLSAPHPEQDGLLSVDGASLLLLTDTSLRRLEERWGQRLDPRRFRPNLILNVDDEAPDDGQWVGKRVSAGDAELRIDSLCERCSLITIDPDTRTRDASLLRTVKEELDLCFGLYASVVKPGMIRVGDEVRFY</sequence>
<dbReference type="Pfam" id="PF03473">
    <property type="entry name" value="MOSC"/>
    <property type="match status" value="1"/>
</dbReference>
<comment type="caution">
    <text evidence="2">The sequence shown here is derived from an EMBL/GenBank/DDBJ whole genome shotgun (WGS) entry which is preliminary data.</text>
</comment>
<dbReference type="PROSITE" id="PS51340">
    <property type="entry name" value="MOSC"/>
    <property type="match status" value="1"/>
</dbReference>
<accession>A0A5J5GDV2</accession>
<dbReference type="EMBL" id="VYKK01000005">
    <property type="protein sequence ID" value="KAA9006345.1"/>
    <property type="molecule type" value="Genomic_DNA"/>
</dbReference>
<name>A0A5J5GDV2_9BACL</name>
<dbReference type="OrthoDB" id="581532at2"/>
<dbReference type="InterPro" id="IPR011037">
    <property type="entry name" value="Pyrv_Knase-like_insert_dom_sf"/>
</dbReference>
<keyword evidence="3" id="KW-1185">Reference proteome</keyword>
<dbReference type="Proteomes" id="UP000367750">
    <property type="component" value="Unassembled WGS sequence"/>
</dbReference>
<dbReference type="RefSeq" id="WP_150457177.1">
    <property type="nucleotide sequence ID" value="NZ_VYKK01000005.1"/>
</dbReference>
<reference evidence="2 3" key="1">
    <citation type="submission" date="2019-09" db="EMBL/GenBank/DDBJ databases">
        <title>Bacillus ochoae sp. nov., Paenibacillus whitsoniae sp. nov., Paenibacillus spiritus sp. nov. Isolated from the Mars Exploration Rover during spacecraft assembly.</title>
        <authorList>
            <person name="Seuylemezian A."/>
            <person name="Vaishampayan P."/>
        </authorList>
    </citation>
    <scope>NUCLEOTIDE SEQUENCE [LARGE SCALE GENOMIC DNA]</scope>
    <source>
        <strain evidence="2 3">MER_111</strain>
    </source>
</reference>
<dbReference type="InterPro" id="IPR005303">
    <property type="entry name" value="MOCOS_middle"/>
</dbReference>
<dbReference type="Gene3D" id="2.40.33.20">
    <property type="entry name" value="PK beta-barrel domain-like"/>
    <property type="match status" value="1"/>
</dbReference>
<evidence type="ECO:0000313" key="2">
    <source>
        <dbReference type="EMBL" id="KAA9006345.1"/>
    </source>
</evidence>
<dbReference type="AlphaFoldDB" id="A0A5J5GDV2"/>
<dbReference type="GO" id="GO:0030151">
    <property type="term" value="F:molybdenum ion binding"/>
    <property type="evidence" value="ECO:0007669"/>
    <property type="project" value="InterPro"/>
</dbReference>
<protein>
    <submittedName>
        <fullName evidence="2">MOSC domain-containing protein</fullName>
    </submittedName>
</protein>
<gene>
    <name evidence="2" type="ORF">F4V43_05130</name>
</gene>